<feature type="transmembrane region" description="Helical" evidence="1">
    <location>
        <begin position="68"/>
        <end position="88"/>
    </location>
</feature>
<organism evidence="2 3">
    <name type="scientific">Candidatus Lokiarchaeum ossiferum</name>
    <dbReference type="NCBI Taxonomy" id="2951803"/>
    <lineage>
        <taxon>Archaea</taxon>
        <taxon>Promethearchaeati</taxon>
        <taxon>Promethearchaeota</taxon>
        <taxon>Promethearchaeia</taxon>
        <taxon>Promethearchaeales</taxon>
        <taxon>Promethearchaeaceae</taxon>
        <taxon>Candidatus Lokiarchaeum</taxon>
    </lineage>
</organism>
<keyword evidence="1" id="KW-0812">Transmembrane</keyword>
<keyword evidence="1" id="KW-0472">Membrane</keyword>
<keyword evidence="1" id="KW-1133">Transmembrane helix</keyword>
<gene>
    <name evidence="2" type="ORF">NEF87_004058</name>
</gene>
<evidence type="ECO:0000313" key="3">
    <source>
        <dbReference type="Proteomes" id="UP001208689"/>
    </source>
</evidence>
<evidence type="ECO:0000256" key="1">
    <source>
        <dbReference type="SAM" id="Phobius"/>
    </source>
</evidence>
<sequence length="302" mass="33594">MSTPNFYRPNPFTEFGKMTKRYGIARMIWSIFQMIAIIGMASSVFQTIDANDPEAMTNISGAELMSSFLYIILLIIGFIVILVFLGIYLSKLNNLANITMDSNLKKIFWFEIINIILVVFGDLIPFIGASIKLGLFIAIVFILEKWIQLIPSQTDKNPLKDSTKNFFLIMKIGSIFAFTVSLINGFVFIPGIFGPILRFLGQIIWGFGLMKIGDEIVASNLMPSAPSIQVEPVFNQTSNSSYGAPTYQAAPSNTQTFSTPTNFHTPTTINEVDRVSDKCKFCGATLIDKESSFCSTCGQKLR</sequence>
<feature type="transmembrane region" description="Helical" evidence="1">
    <location>
        <begin position="133"/>
        <end position="151"/>
    </location>
</feature>
<accession>A0ABY6HW65</accession>
<feature type="transmembrane region" description="Helical" evidence="1">
    <location>
        <begin position="108"/>
        <end position="127"/>
    </location>
</feature>
<evidence type="ECO:0008006" key="4">
    <source>
        <dbReference type="Google" id="ProtNLM"/>
    </source>
</evidence>
<protein>
    <recommendedName>
        <fullName evidence="4">Zinc ribbon domain-containing protein</fullName>
    </recommendedName>
</protein>
<dbReference type="EMBL" id="CP104013">
    <property type="protein sequence ID" value="UYP47773.1"/>
    <property type="molecule type" value="Genomic_DNA"/>
</dbReference>
<keyword evidence="3" id="KW-1185">Reference proteome</keyword>
<feature type="transmembrane region" description="Helical" evidence="1">
    <location>
        <begin position="172"/>
        <end position="193"/>
    </location>
</feature>
<name>A0ABY6HW65_9ARCH</name>
<evidence type="ECO:0000313" key="2">
    <source>
        <dbReference type="EMBL" id="UYP47773.1"/>
    </source>
</evidence>
<proteinExistence type="predicted"/>
<reference evidence="2" key="1">
    <citation type="submission" date="2022-09" db="EMBL/GenBank/DDBJ databases">
        <title>Actin cytoskeleton and complex cell architecture in an #Asgard archaeon.</title>
        <authorList>
            <person name="Ponce Toledo R.I."/>
            <person name="Schleper C."/>
            <person name="Rodrigues Oliveira T."/>
            <person name="Wollweber F."/>
            <person name="Xu J."/>
            <person name="Rittmann S."/>
            <person name="Klingl A."/>
            <person name="Pilhofer M."/>
        </authorList>
    </citation>
    <scope>NUCLEOTIDE SEQUENCE</scope>
    <source>
        <strain evidence="2">B-35</strain>
    </source>
</reference>
<feature type="transmembrane region" description="Helical" evidence="1">
    <location>
        <begin position="27"/>
        <end position="48"/>
    </location>
</feature>
<dbReference type="Proteomes" id="UP001208689">
    <property type="component" value="Chromosome"/>
</dbReference>